<gene>
    <name evidence="2" type="ORF">SLEP1_g52566</name>
</gene>
<feature type="chain" id="PRO_5043394512" evidence="1">
    <location>
        <begin position="23"/>
        <end position="95"/>
    </location>
</feature>
<dbReference type="EMBL" id="BPVZ01000195">
    <property type="protein sequence ID" value="GKV45494.1"/>
    <property type="molecule type" value="Genomic_DNA"/>
</dbReference>
<organism evidence="2 3">
    <name type="scientific">Rubroshorea leprosula</name>
    <dbReference type="NCBI Taxonomy" id="152421"/>
    <lineage>
        <taxon>Eukaryota</taxon>
        <taxon>Viridiplantae</taxon>
        <taxon>Streptophyta</taxon>
        <taxon>Embryophyta</taxon>
        <taxon>Tracheophyta</taxon>
        <taxon>Spermatophyta</taxon>
        <taxon>Magnoliopsida</taxon>
        <taxon>eudicotyledons</taxon>
        <taxon>Gunneridae</taxon>
        <taxon>Pentapetalae</taxon>
        <taxon>rosids</taxon>
        <taxon>malvids</taxon>
        <taxon>Malvales</taxon>
        <taxon>Dipterocarpaceae</taxon>
        <taxon>Rubroshorea</taxon>
    </lineage>
</organism>
<keyword evidence="1" id="KW-0732">Signal</keyword>
<accession>A0AAV5M8F8</accession>
<reference evidence="2 3" key="1">
    <citation type="journal article" date="2021" name="Commun. Biol.">
        <title>The genome of Shorea leprosula (Dipterocarpaceae) highlights the ecological relevance of drought in aseasonal tropical rainforests.</title>
        <authorList>
            <person name="Ng K.K.S."/>
            <person name="Kobayashi M.J."/>
            <person name="Fawcett J.A."/>
            <person name="Hatakeyama M."/>
            <person name="Paape T."/>
            <person name="Ng C.H."/>
            <person name="Ang C.C."/>
            <person name="Tnah L.H."/>
            <person name="Lee C.T."/>
            <person name="Nishiyama T."/>
            <person name="Sese J."/>
            <person name="O'Brien M.J."/>
            <person name="Copetti D."/>
            <person name="Mohd Noor M.I."/>
            <person name="Ong R.C."/>
            <person name="Putra M."/>
            <person name="Sireger I.Z."/>
            <person name="Indrioko S."/>
            <person name="Kosugi Y."/>
            <person name="Izuno A."/>
            <person name="Isagi Y."/>
            <person name="Lee S.L."/>
            <person name="Shimizu K.K."/>
        </authorList>
    </citation>
    <scope>NUCLEOTIDE SEQUENCE [LARGE SCALE GENOMIC DNA]</scope>
    <source>
        <strain evidence="2">214</strain>
    </source>
</reference>
<comment type="caution">
    <text evidence="2">The sequence shown here is derived from an EMBL/GenBank/DDBJ whole genome shotgun (WGS) entry which is preliminary data.</text>
</comment>
<name>A0AAV5M8F8_9ROSI</name>
<dbReference type="AlphaFoldDB" id="A0AAV5M8F8"/>
<evidence type="ECO:0000313" key="3">
    <source>
        <dbReference type="Proteomes" id="UP001054252"/>
    </source>
</evidence>
<sequence length="95" mass="10326">MREKTLPLCFLSAVVVVGDIEAALVAASVLGFAEDSEQCDWISSMDEMLVRRCVSGIPPRISQIGVDDGPGDGRCLTPVDYCHNPNLCDETQIWV</sequence>
<protein>
    <submittedName>
        <fullName evidence="2">Uncharacterized protein</fullName>
    </submittedName>
</protein>
<keyword evidence="3" id="KW-1185">Reference proteome</keyword>
<proteinExistence type="predicted"/>
<dbReference type="Proteomes" id="UP001054252">
    <property type="component" value="Unassembled WGS sequence"/>
</dbReference>
<evidence type="ECO:0000313" key="2">
    <source>
        <dbReference type="EMBL" id="GKV45494.1"/>
    </source>
</evidence>
<evidence type="ECO:0000256" key="1">
    <source>
        <dbReference type="SAM" id="SignalP"/>
    </source>
</evidence>
<feature type="signal peptide" evidence="1">
    <location>
        <begin position="1"/>
        <end position="22"/>
    </location>
</feature>